<evidence type="ECO:0000313" key="2">
    <source>
        <dbReference type="Proteomes" id="UP000007096"/>
    </source>
</evidence>
<dbReference type="Proteomes" id="UP000007096">
    <property type="component" value="Chromosome"/>
</dbReference>
<name>B7H836_BACC4</name>
<dbReference type="KEGG" id="bcb:BCB4264_A2714"/>
<evidence type="ECO:0008006" key="3">
    <source>
        <dbReference type="Google" id="ProtNLM"/>
    </source>
</evidence>
<dbReference type="HOGENOM" id="CLU_134237_0_0_9"/>
<protein>
    <recommendedName>
        <fullName evidence="3">Group-specific protein</fullName>
    </recommendedName>
</protein>
<gene>
    <name evidence="1" type="ordered locus">BCB4264_A2714</name>
</gene>
<sequence length="169" mass="19436">MIQGGERNSCFPLRYCPIRIQLVIYVKIFRVKSSFKQNKSTCRRDNINMENVSKIDKLESIKSLQSTIRKLENALSQMTQKGSNTTLVKKRLKAASIGLAMLESVWKQETHHYTQEDLAEARNVLIGLLPSIEKIYDKSKLGSPQRTLLERRIKSLELSIQAIDHFSNQ</sequence>
<dbReference type="EMBL" id="CP001176">
    <property type="protein sequence ID" value="ACK61233.1"/>
    <property type="molecule type" value="Genomic_DNA"/>
</dbReference>
<reference evidence="1 2" key="1">
    <citation type="submission" date="2008-10" db="EMBL/GenBank/DDBJ databases">
        <title>Genome sequence of Bacillus cereus B4264.</title>
        <authorList>
            <person name="Dodson R.J."/>
            <person name="Durkin A.S."/>
            <person name="Rosovitz M.J."/>
            <person name="Rasko D.A."/>
            <person name="Hoffmaster A."/>
            <person name="Ravel J."/>
            <person name="Sutton G."/>
        </authorList>
    </citation>
    <scope>NUCLEOTIDE SEQUENCE [LARGE SCALE GENOMIC DNA]</scope>
    <source>
        <strain evidence="1 2">B4264</strain>
    </source>
</reference>
<proteinExistence type="predicted"/>
<evidence type="ECO:0000313" key="1">
    <source>
        <dbReference type="EMBL" id="ACK61233.1"/>
    </source>
</evidence>
<accession>B7H836</accession>
<dbReference type="AlphaFoldDB" id="B7H836"/>
<organism evidence="1 2">
    <name type="scientific">Bacillus cereus (strain B4264)</name>
    <dbReference type="NCBI Taxonomy" id="405532"/>
    <lineage>
        <taxon>Bacteria</taxon>
        <taxon>Bacillati</taxon>
        <taxon>Bacillota</taxon>
        <taxon>Bacilli</taxon>
        <taxon>Bacillales</taxon>
        <taxon>Bacillaceae</taxon>
        <taxon>Bacillus</taxon>
        <taxon>Bacillus cereus group</taxon>
    </lineage>
</organism>